<reference evidence="2 3" key="1">
    <citation type="submission" date="2019-05" db="EMBL/GenBank/DDBJ databases">
        <title>Another draft genome of Portunus trituberculatus and its Hox gene families provides insights of decapod evolution.</title>
        <authorList>
            <person name="Jeong J.-H."/>
            <person name="Song I."/>
            <person name="Kim S."/>
            <person name="Choi T."/>
            <person name="Kim D."/>
            <person name="Ryu S."/>
            <person name="Kim W."/>
        </authorList>
    </citation>
    <scope>NUCLEOTIDE SEQUENCE [LARGE SCALE GENOMIC DNA]</scope>
    <source>
        <tissue evidence="2">Muscle</tissue>
    </source>
</reference>
<dbReference type="AlphaFoldDB" id="A0A5B7K3D6"/>
<proteinExistence type="predicted"/>
<name>A0A5B7K3D6_PORTR</name>
<comment type="caution">
    <text evidence="2">The sequence shown here is derived from an EMBL/GenBank/DDBJ whole genome shotgun (WGS) entry which is preliminary data.</text>
</comment>
<evidence type="ECO:0000256" key="1">
    <source>
        <dbReference type="SAM" id="MobiDB-lite"/>
    </source>
</evidence>
<protein>
    <submittedName>
        <fullName evidence="2">Uncharacterized protein</fullName>
    </submittedName>
</protein>
<feature type="region of interest" description="Disordered" evidence="1">
    <location>
        <begin position="1"/>
        <end position="25"/>
    </location>
</feature>
<organism evidence="2 3">
    <name type="scientific">Portunus trituberculatus</name>
    <name type="common">Swimming crab</name>
    <name type="synonym">Neptunus trituberculatus</name>
    <dbReference type="NCBI Taxonomy" id="210409"/>
    <lineage>
        <taxon>Eukaryota</taxon>
        <taxon>Metazoa</taxon>
        <taxon>Ecdysozoa</taxon>
        <taxon>Arthropoda</taxon>
        <taxon>Crustacea</taxon>
        <taxon>Multicrustacea</taxon>
        <taxon>Malacostraca</taxon>
        <taxon>Eumalacostraca</taxon>
        <taxon>Eucarida</taxon>
        <taxon>Decapoda</taxon>
        <taxon>Pleocyemata</taxon>
        <taxon>Brachyura</taxon>
        <taxon>Eubrachyura</taxon>
        <taxon>Portunoidea</taxon>
        <taxon>Portunidae</taxon>
        <taxon>Portuninae</taxon>
        <taxon>Portunus</taxon>
    </lineage>
</organism>
<evidence type="ECO:0000313" key="3">
    <source>
        <dbReference type="Proteomes" id="UP000324222"/>
    </source>
</evidence>
<dbReference type="EMBL" id="VSRR010136939">
    <property type="protein sequence ID" value="MPD03611.1"/>
    <property type="molecule type" value="Genomic_DNA"/>
</dbReference>
<dbReference type="Proteomes" id="UP000324222">
    <property type="component" value="Unassembled WGS sequence"/>
</dbReference>
<gene>
    <name evidence="2" type="ORF">E2C01_099253</name>
</gene>
<keyword evidence="3" id="KW-1185">Reference proteome</keyword>
<evidence type="ECO:0000313" key="2">
    <source>
        <dbReference type="EMBL" id="MPD03611.1"/>
    </source>
</evidence>
<sequence length="156" mass="17156">MVRRGPSPSPRCTSPTSSQVPQDPLWAHPVKKLRLAVWPLSGNPSADKADGSGFSYSSLNAARSAVSAVAKISGIPAGQNELVCLFMKSAAKQRSKLPRNNFTWDPDVFLRTFDTWGQQSIISFTVSQKSGRFASHSIWPKVSDHRLLGYQEYGTY</sequence>
<accession>A0A5B7K3D6</accession>